<dbReference type="AlphaFoldDB" id="A0A0F8WI01"/>
<keyword evidence="2" id="KW-0808">Transferase</keyword>
<dbReference type="NCBIfam" id="TIGR00696">
    <property type="entry name" value="wecG_tagA_cpsF"/>
    <property type="match status" value="1"/>
</dbReference>
<dbReference type="PANTHER" id="PTHR34136:SF1">
    <property type="entry name" value="UDP-N-ACETYL-D-MANNOSAMINURONIC ACID TRANSFERASE"/>
    <property type="match status" value="1"/>
</dbReference>
<protein>
    <submittedName>
        <fullName evidence="3">Uncharacterized protein</fullName>
    </submittedName>
</protein>
<dbReference type="InterPro" id="IPR004629">
    <property type="entry name" value="WecG_TagA_CpsF"/>
</dbReference>
<gene>
    <name evidence="3" type="ORF">LCGC14_3066460</name>
</gene>
<accession>A0A0F8WI01</accession>
<evidence type="ECO:0000256" key="2">
    <source>
        <dbReference type="ARBA" id="ARBA00022679"/>
    </source>
</evidence>
<feature type="non-terminal residue" evidence="3">
    <location>
        <position position="1"/>
    </location>
</feature>
<name>A0A0F8WI01_9ZZZZ</name>
<dbReference type="EMBL" id="LAZR01065089">
    <property type="protein sequence ID" value="KKK56248.1"/>
    <property type="molecule type" value="Genomic_DNA"/>
</dbReference>
<sequence>FMFRFIEYAANKGYRLYLLGSRETVVEKAVGNLCQKYPGLRIVGWHDGYFDFNQDSDIVNTIRDARPDVLLIGMSSPMKEEFVSKNLHRFNVPVCLGVGGAFDIAAGVRRLAPGWVSKIGLEWFYRLAQEPMNESSILHIFGLIAYPFPFSSPSSSSSSACT</sequence>
<evidence type="ECO:0000256" key="1">
    <source>
        <dbReference type="ARBA" id="ARBA00022676"/>
    </source>
</evidence>
<reference evidence="3" key="1">
    <citation type="journal article" date="2015" name="Nature">
        <title>Complex archaea that bridge the gap between prokaryotes and eukaryotes.</title>
        <authorList>
            <person name="Spang A."/>
            <person name="Saw J.H."/>
            <person name="Jorgensen S.L."/>
            <person name="Zaremba-Niedzwiedzka K."/>
            <person name="Martijn J."/>
            <person name="Lind A.E."/>
            <person name="van Eijk R."/>
            <person name="Schleper C."/>
            <person name="Guy L."/>
            <person name="Ettema T.J."/>
        </authorList>
    </citation>
    <scope>NUCLEOTIDE SEQUENCE</scope>
</reference>
<proteinExistence type="predicted"/>
<dbReference type="GO" id="GO:0016758">
    <property type="term" value="F:hexosyltransferase activity"/>
    <property type="evidence" value="ECO:0007669"/>
    <property type="project" value="TreeGrafter"/>
</dbReference>
<organism evidence="3">
    <name type="scientific">marine sediment metagenome</name>
    <dbReference type="NCBI Taxonomy" id="412755"/>
    <lineage>
        <taxon>unclassified sequences</taxon>
        <taxon>metagenomes</taxon>
        <taxon>ecological metagenomes</taxon>
    </lineage>
</organism>
<dbReference type="PANTHER" id="PTHR34136">
    <property type="match status" value="1"/>
</dbReference>
<comment type="caution">
    <text evidence="3">The sequence shown here is derived from an EMBL/GenBank/DDBJ whole genome shotgun (WGS) entry which is preliminary data.</text>
</comment>
<dbReference type="Pfam" id="PF03808">
    <property type="entry name" value="Glyco_tran_WecG"/>
    <property type="match status" value="1"/>
</dbReference>
<keyword evidence="1" id="KW-0328">Glycosyltransferase</keyword>
<dbReference type="CDD" id="cd06533">
    <property type="entry name" value="Glyco_transf_WecG_TagA"/>
    <property type="match status" value="1"/>
</dbReference>
<evidence type="ECO:0000313" key="3">
    <source>
        <dbReference type="EMBL" id="KKK56248.1"/>
    </source>
</evidence>